<comment type="function">
    <text evidence="5">Component of the ESCRT-I complex (endosomal sorting complex required for transport I), a regulator of vesicular trafficking process.</text>
</comment>
<dbReference type="SUPFAM" id="SSF140111">
    <property type="entry name" value="Endosomal sorting complex assembly domain"/>
    <property type="match status" value="1"/>
</dbReference>
<evidence type="ECO:0000256" key="5">
    <source>
        <dbReference type="PIRNR" id="PIRNR017535"/>
    </source>
</evidence>
<dbReference type="FunFam" id="1.20.120.1130:FF:000001">
    <property type="entry name" value="Vacuolar protein sorting-associated protein 28 homolog"/>
    <property type="match status" value="1"/>
</dbReference>
<dbReference type="PANTHER" id="PTHR12937">
    <property type="entry name" value="VACUOLAR PROTEIN SORTING 28, ISOFORM 2 VPS28"/>
    <property type="match status" value="1"/>
</dbReference>
<evidence type="ECO:0000256" key="4">
    <source>
        <dbReference type="ARBA" id="ARBA00022927"/>
    </source>
</evidence>
<dbReference type="GO" id="GO:1904669">
    <property type="term" value="P:ATP export"/>
    <property type="evidence" value="ECO:0007669"/>
    <property type="project" value="EnsemblFungi"/>
</dbReference>
<evidence type="ECO:0000313" key="10">
    <source>
        <dbReference type="EMBL" id="ODV62913.1"/>
    </source>
</evidence>
<evidence type="ECO:0000259" key="8">
    <source>
        <dbReference type="PROSITE" id="PS51310"/>
    </source>
</evidence>
<dbReference type="Pfam" id="PF03997">
    <property type="entry name" value="VPS28"/>
    <property type="match status" value="1"/>
</dbReference>
<dbReference type="GO" id="GO:0006612">
    <property type="term" value="P:protein targeting to membrane"/>
    <property type="evidence" value="ECO:0007669"/>
    <property type="project" value="EnsemblFungi"/>
</dbReference>
<dbReference type="GO" id="GO:0044877">
    <property type="term" value="F:protein-containing complex binding"/>
    <property type="evidence" value="ECO:0007669"/>
    <property type="project" value="EnsemblFungi"/>
</dbReference>
<dbReference type="InterPro" id="IPR017899">
    <property type="entry name" value="VPS28_C"/>
</dbReference>
<keyword evidence="2 5" id="KW-0813">Transport</keyword>
<feature type="region of interest" description="Disordered" evidence="7">
    <location>
        <begin position="131"/>
        <end position="152"/>
    </location>
</feature>
<dbReference type="GO" id="GO:0006623">
    <property type="term" value="P:protein targeting to vacuole"/>
    <property type="evidence" value="ECO:0007669"/>
    <property type="project" value="EnsemblFungi"/>
</dbReference>
<evidence type="ECO:0000256" key="3">
    <source>
        <dbReference type="ARBA" id="ARBA00022753"/>
    </source>
</evidence>
<protein>
    <recommendedName>
        <fullName evidence="5">Vacuolar protein sorting-associated protein 28</fullName>
    </recommendedName>
    <alternativeName>
        <fullName evidence="5">ESCRT-I complex subunit VPS28</fullName>
    </alternativeName>
</protein>
<dbReference type="InterPro" id="IPR038358">
    <property type="entry name" value="VPS28_N_sf"/>
</dbReference>
<dbReference type="Gene3D" id="1.20.120.1130">
    <property type="match status" value="1"/>
</dbReference>
<dbReference type="InterPro" id="IPR017898">
    <property type="entry name" value="VPS28_N"/>
</dbReference>
<dbReference type="GO" id="GO:0000813">
    <property type="term" value="C:ESCRT I complex"/>
    <property type="evidence" value="ECO:0007669"/>
    <property type="project" value="UniProtKB-UniRule"/>
</dbReference>
<dbReference type="GeneID" id="30964786"/>
<organism evidence="10 11">
    <name type="scientific">Ascoidea rubescens DSM 1968</name>
    <dbReference type="NCBI Taxonomy" id="1344418"/>
    <lineage>
        <taxon>Eukaryota</taxon>
        <taxon>Fungi</taxon>
        <taxon>Dikarya</taxon>
        <taxon>Ascomycota</taxon>
        <taxon>Saccharomycotina</taxon>
        <taxon>Saccharomycetes</taxon>
        <taxon>Ascoideaceae</taxon>
        <taxon>Ascoidea</taxon>
    </lineage>
</organism>
<gene>
    <name evidence="10" type="ORF">ASCRUDRAFT_54664</name>
</gene>
<evidence type="ECO:0000259" key="9">
    <source>
        <dbReference type="PROSITE" id="PS51313"/>
    </source>
</evidence>
<keyword evidence="11" id="KW-1185">Reference proteome</keyword>
<accession>A0A1D2VMT1</accession>
<dbReference type="Proteomes" id="UP000095038">
    <property type="component" value="Unassembled WGS sequence"/>
</dbReference>
<name>A0A1D2VMT1_9ASCO</name>
<dbReference type="Gene3D" id="1.20.1440.200">
    <property type="match status" value="1"/>
</dbReference>
<evidence type="ECO:0000256" key="1">
    <source>
        <dbReference type="ARBA" id="ARBA00004633"/>
    </source>
</evidence>
<keyword evidence="3 5" id="KW-0967">Endosome</keyword>
<proteinExistence type="inferred from homology"/>
<evidence type="ECO:0000256" key="7">
    <source>
        <dbReference type="SAM" id="MobiDB-lite"/>
    </source>
</evidence>
<evidence type="ECO:0000256" key="6">
    <source>
        <dbReference type="PROSITE-ProRule" id="PRU00642"/>
    </source>
</evidence>
<dbReference type="InterPro" id="IPR007143">
    <property type="entry name" value="Vps28"/>
</dbReference>
<dbReference type="GO" id="GO:0043328">
    <property type="term" value="P:protein transport to vacuole involved in ubiquitin-dependent protein catabolic process via the multivesicular body sorting pathway"/>
    <property type="evidence" value="ECO:0007669"/>
    <property type="project" value="TreeGrafter"/>
</dbReference>
<dbReference type="PIRSF" id="PIRSF017535">
    <property type="entry name" value="VPS28"/>
    <property type="match status" value="1"/>
</dbReference>
<dbReference type="InParanoid" id="A0A1D2VMT1"/>
<dbReference type="InterPro" id="IPR037202">
    <property type="entry name" value="ESCRT_assembly_dom"/>
</dbReference>
<dbReference type="SUPFAM" id="SSF140427">
    <property type="entry name" value="VPS28 C-terminal domain-like"/>
    <property type="match status" value="1"/>
</dbReference>
<reference evidence="11" key="1">
    <citation type="submission" date="2016-05" db="EMBL/GenBank/DDBJ databases">
        <title>Comparative genomics of biotechnologically important yeasts.</title>
        <authorList>
            <consortium name="DOE Joint Genome Institute"/>
            <person name="Riley R."/>
            <person name="Haridas S."/>
            <person name="Wolfe K.H."/>
            <person name="Lopes M.R."/>
            <person name="Hittinger C.T."/>
            <person name="Goker M."/>
            <person name="Salamov A."/>
            <person name="Wisecaver J."/>
            <person name="Long T.M."/>
            <person name="Aerts A.L."/>
            <person name="Barry K."/>
            <person name="Choi C."/>
            <person name="Clum A."/>
            <person name="Coughlan A.Y."/>
            <person name="Deshpande S."/>
            <person name="Douglass A.P."/>
            <person name="Hanson S.J."/>
            <person name="Klenk H.-P."/>
            <person name="Labutti K."/>
            <person name="Lapidus A."/>
            <person name="Lindquist E."/>
            <person name="Lipzen A."/>
            <person name="Meier-Kolthoff J.P."/>
            <person name="Ohm R.A."/>
            <person name="Otillar R.P."/>
            <person name="Pangilinan J."/>
            <person name="Peng Y."/>
            <person name="Rokas A."/>
            <person name="Rosa C.A."/>
            <person name="Scheuner C."/>
            <person name="Sibirny A.A."/>
            <person name="Slot J.C."/>
            <person name="Stielow J.B."/>
            <person name="Sun H."/>
            <person name="Kurtzman C.P."/>
            <person name="Blackwell M."/>
            <person name="Grigoriev I.V."/>
            <person name="Jeffries T.W."/>
        </authorList>
    </citation>
    <scope>NUCLEOTIDE SEQUENCE [LARGE SCALE GENOMIC DNA]</scope>
    <source>
        <strain evidence="11">DSM 1968</strain>
    </source>
</reference>
<dbReference type="PANTHER" id="PTHR12937:SF0">
    <property type="entry name" value="VACUOLAR PROTEIN SORTING-ASSOCIATED PROTEIN 28 HOMOLOG"/>
    <property type="match status" value="1"/>
</dbReference>
<keyword evidence="4 5" id="KW-0653">Protein transport</keyword>
<feature type="domain" description="VPS28 N-terminal" evidence="9">
    <location>
        <begin position="26"/>
        <end position="138"/>
    </location>
</feature>
<feature type="domain" description="VPS28 C-terminal" evidence="8">
    <location>
        <begin position="154"/>
        <end position="258"/>
    </location>
</feature>
<dbReference type="InterPro" id="IPR037206">
    <property type="entry name" value="VPS28_C_sf"/>
</dbReference>
<dbReference type="AlphaFoldDB" id="A0A1D2VMT1"/>
<sequence length="258" mass="29956">MNNDYLPYAPISNIQNPTYNLLRSNQKLSSINLDQEVSLYSTNSYNTKEREIYENLAEIYSILTTLEYIEKSYLKDNLKHELYTSTVKRLINQYNALINNDEISDQFINLQYFKKKYKIDCPLATKRLEIGESSSSNNNNNNNNANNNNNKNQISSRAVAEATGNFITCMDALKLNYKAKDQLYPLLSDLITSINNSDENNNKQSGKHKLDFEGRGKLVEWLIKLNHMKVNDELSEDEVRQLLFDLDTAYKHFYTSLE</sequence>
<dbReference type="PROSITE" id="PS51310">
    <property type="entry name" value="VPS28_C"/>
    <property type="match status" value="1"/>
</dbReference>
<dbReference type="GO" id="GO:0031902">
    <property type="term" value="C:late endosome membrane"/>
    <property type="evidence" value="ECO:0007669"/>
    <property type="project" value="UniProtKB-SubCell"/>
</dbReference>
<dbReference type="PROSITE" id="PS51313">
    <property type="entry name" value="VPS28_N"/>
    <property type="match status" value="1"/>
</dbReference>
<evidence type="ECO:0000256" key="2">
    <source>
        <dbReference type="ARBA" id="ARBA00022448"/>
    </source>
</evidence>
<comment type="similarity">
    <text evidence="5 6">Belongs to the VPS28 family.</text>
</comment>
<dbReference type="FunCoup" id="A0A1D2VMT1">
    <property type="interactions" value="607"/>
</dbReference>
<dbReference type="RefSeq" id="XP_020049220.1">
    <property type="nucleotide sequence ID" value="XM_020191150.1"/>
</dbReference>
<dbReference type="OrthoDB" id="2671at2759"/>
<dbReference type="EMBL" id="KV454476">
    <property type="protein sequence ID" value="ODV62913.1"/>
    <property type="molecule type" value="Genomic_DNA"/>
</dbReference>
<dbReference type="STRING" id="1344418.A0A1D2VMT1"/>
<feature type="compositionally biased region" description="Low complexity" evidence="7">
    <location>
        <begin position="133"/>
        <end position="152"/>
    </location>
</feature>
<comment type="subcellular location">
    <subcellularLocation>
        <location evidence="1">Late endosome membrane</location>
        <topology evidence="1">Peripheral membrane protein</topology>
    </subcellularLocation>
</comment>
<evidence type="ECO:0000313" key="11">
    <source>
        <dbReference type="Proteomes" id="UP000095038"/>
    </source>
</evidence>